<proteinExistence type="inferred from homology"/>
<dbReference type="GO" id="GO:0008641">
    <property type="term" value="F:ubiquitin-like modifier activating enzyme activity"/>
    <property type="evidence" value="ECO:0007669"/>
    <property type="project" value="InterPro"/>
</dbReference>
<dbReference type="GO" id="GO:0008146">
    <property type="term" value="F:sulfotransferase activity"/>
    <property type="evidence" value="ECO:0007669"/>
    <property type="project" value="TreeGrafter"/>
</dbReference>
<evidence type="ECO:0000256" key="1">
    <source>
        <dbReference type="ARBA" id="ARBA00009919"/>
    </source>
</evidence>
<protein>
    <submittedName>
        <fullName evidence="3">HesA/MoeB/ThiF family protein</fullName>
    </submittedName>
</protein>
<dbReference type="FunFam" id="3.40.50.720:FF:000080">
    <property type="entry name" value="Thiazole biosynthesis adenylyltransferase ThiF"/>
    <property type="match status" value="1"/>
</dbReference>
<evidence type="ECO:0000313" key="4">
    <source>
        <dbReference type="Proteomes" id="UP001147653"/>
    </source>
</evidence>
<dbReference type="InterPro" id="IPR045886">
    <property type="entry name" value="ThiF/MoeB/HesA"/>
</dbReference>
<comment type="similarity">
    <text evidence="1">Belongs to the HesA/MoeB/ThiF family.</text>
</comment>
<dbReference type="AlphaFoldDB" id="A0A9X3N7H6"/>
<name>A0A9X3N7H6_9ACTN</name>
<organism evidence="3 4">
    <name type="scientific">Solirubrobacter phytolaccae</name>
    <dbReference type="NCBI Taxonomy" id="1404360"/>
    <lineage>
        <taxon>Bacteria</taxon>
        <taxon>Bacillati</taxon>
        <taxon>Actinomycetota</taxon>
        <taxon>Thermoleophilia</taxon>
        <taxon>Solirubrobacterales</taxon>
        <taxon>Solirubrobacteraceae</taxon>
        <taxon>Solirubrobacter</taxon>
    </lineage>
</organism>
<gene>
    <name evidence="3" type="ORF">OJ997_11475</name>
</gene>
<dbReference type="Proteomes" id="UP001147653">
    <property type="component" value="Unassembled WGS sequence"/>
</dbReference>
<dbReference type="EMBL" id="JAPDDP010000017">
    <property type="protein sequence ID" value="MDA0180916.1"/>
    <property type="molecule type" value="Genomic_DNA"/>
</dbReference>
<dbReference type="InterPro" id="IPR035985">
    <property type="entry name" value="Ubiquitin-activating_enz"/>
</dbReference>
<reference evidence="3" key="1">
    <citation type="submission" date="2022-10" db="EMBL/GenBank/DDBJ databases">
        <title>The WGS of Solirubrobacter phytolaccae KCTC 29190.</title>
        <authorList>
            <person name="Jiang Z."/>
        </authorList>
    </citation>
    <scope>NUCLEOTIDE SEQUENCE</scope>
    <source>
        <strain evidence="3">KCTC 29190</strain>
    </source>
</reference>
<accession>A0A9X3N7H6</accession>
<dbReference type="SUPFAM" id="SSF69572">
    <property type="entry name" value="Activating enzymes of the ubiquitin-like proteins"/>
    <property type="match status" value="1"/>
</dbReference>
<evidence type="ECO:0000259" key="2">
    <source>
        <dbReference type="Pfam" id="PF00899"/>
    </source>
</evidence>
<keyword evidence="4" id="KW-1185">Reference proteome</keyword>
<dbReference type="PANTHER" id="PTHR10953:SF102">
    <property type="entry name" value="ADENYLYLTRANSFERASE AND SULFURTRANSFERASE MOCS3"/>
    <property type="match status" value="1"/>
</dbReference>
<comment type="caution">
    <text evidence="3">The sequence shown here is derived from an EMBL/GenBank/DDBJ whole genome shotgun (WGS) entry which is preliminary data.</text>
</comment>
<dbReference type="Pfam" id="PF00899">
    <property type="entry name" value="ThiF"/>
    <property type="match status" value="1"/>
</dbReference>
<dbReference type="GO" id="GO:0004792">
    <property type="term" value="F:thiosulfate-cyanide sulfurtransferase activity"/>
    <property type="evidence" value="ECO:0007669"/>
    <property type="project" value="TreeGrafter"/>
</dbReference>
<dbReference type="Gene3D" id="3.40.50.720">
    <property type="entry name" value="NAD(P)-binding Rossmann-like Domain"/>
    <property type="match status" value="1"/>
</dbReference>
<dbReference type="GO" id="GO:0016779">
    <property type="term" value="F:nucleotidyltransferase activity"/>
    <property type="evidence" value="ECO:0007669"/>
    <property type="project" value="TreeGrafter"/>
</dbReference>
<dbReference type="CDD" id="cd00757">
    <property type="entry name" value="ThiF_MoeB_HesA_family"/>
    <property type="match status" value="1"/>
</dbReference>
<dbReference type="PANTHER" id="PTHR10953">
    <property type="entry name" value="UBIQUITIN-ACTIVATING ENZYME E1"/>
    <property type="match status" value="1"/>
</dbReference>
<dbReference type="GO" id="GO:0005829">
    <property type="term" value="C:cytosol"/>
    <property type="evidence" value="ECO:0007669"/>
    <property type="project" value="TreeGrafter"/>
</dbReference>
<dbReference type="InterPro" id="IPR006311">
    <property type="entry name" value="TAT_signal"/>
</dbReference>
<dbReference type="RefSeq" id="WP_270025228.1">
    <property type="nucleotide sequence ID" value="NZ_JAPDDP010000017.1"/>
</dbReference>
<sequence>MTENSRRTFLRGAFQSAARAAIRAKEEYEAPAIEAVAPPLLSDAEVERYSRQLVLPEWTEHAQTLLRDASVLVVGTGALGSPVAAYLAGAGVGRIGLVDSDVVEISNLHRQPLHFTPDLGVPKVESAAAKLRFLNPDVLIEPYQVRLDAENAAGLVEGQDLVIDCSDSFATRYAVNKACCEARVDLIEGGAVGWIGLVMTIIPFATACYRCAFPVEPGDSRSCAEAGILGPVAGTLGSLQALEAIKLLSGAQPPTLDAFLSVDLASMEFTRVSVHRRADCEDCGEG</sequence>
<dbReference type="InterPro" id="IPR000594">
    <property type="entry name" value="ThiF_NAD_FAD-bd"/>
</dbReference>
<dbReference type="PROSITE" id="PS51318">
    <property type="entry name" value="TAT"/>
    <property type="match status" value="1"/>
</dbReference>
<feature type="domain" description="THIF-type NAD/FAD binding fold" evidence="2">
    <location>
        <begin position="49"/>
        <end position="281"/>
    </location>
</feature>
<evidence type="ECO:0000313" key="3">
    <source>
        <dbReference type="EMBL" id="MDA0180916.1"/>
    </source>
</evidence>